<comment type="caution">
    <text evidence="2">The sequence shown here is derived from an EMBL/GenBank/DDBJ whole genome shotgun (WGS) entry which is preliminary data.</text>
</comment>
<protein>
    <submittedName>
        <fullName evidence="2">Pilus assembly protein</fullName>
    </submittedName>
</protein>
<accession>A0A7Y6C1T7</accession>
<evidence type="ECO:0000313" key="2">
    <source>
        <dbReference type="EMBL" id="NUU79033.1"/>
    </source>
</evidence>
<dbReference type="EMBL" id="JABMCB010000202">
    <property type="protein sequence ID" value="NUU79033.1"/>
    <property type="molecule type" value="Genomic_DNA"/>
</dbReference>
<evidence type="ECO:0000256" key="1">
    <source>
        <dbReference type="SAM" id="SignalP"/>
    </source>
</evidence>
<keyword evidence="1" id="KW-0732">Signal</keyword>
<feature type="chain" id="PRO_5039412275" evidence="1">
    <location>
        <begin position="23"/>
        <end position="169"/>
    </location>
</feature>
<organism evidence="2 3">
    <name type="scientific">Paenibacillus xylanilyticus</name>
    <dbReference type="NCBI Taxonomy" id="248903"/>
    <lineage>
        <taxon>Bacteria</taxon>
        <taxon>Bacillati</taxon>
        <taxon>Bacillota</taxon>
        <taxon>Bacilli</taxon>
        <taxon>Bacillales</taxon>
        <taxon>Paenibacillaceae</taxon>
        <taxon>Paenibacillus</taxon>
    </lineage>
</organism>
<gene>
    <name evidence="2" type="ORF">HP552_27905</name>
</gene>
<dbReference type="Proteomes" id="UP000526125">
    <property type="component" value="Unassembled WGS sequence"/>
</dbReference>
<reference evidence="2 3" key="1">
    <citation type="submission" date="2020-05" db="EMBL/GenBank/DDBJ databases">
        <title>Genome Sequencing of Type Strains.</title>
        <authorList>
            <person name="Lemaire J.F."/>
            <person name="Inderbitzin P."/>
            <person name="Gregorio O.A."/>
            <person name="Collins S.B."/>
            <person name="Wespe N."/>
            <person name="Knight-Connoni V."/>
        </authorList>
    </citation>
    <scope>NUCLEOTIDE SEQUENCE [LARGE SCALE GENOMIC DNA]</scope>
    <source>
        <strain evidence="2 3">LMG 21957</strain>
    </source>
</reference>
<keyword evidence="3" id="KW-1185">Reference proteome</keyword>
<dbReference type="RefSeq" id="WP_175398626.1">
    <property type="nucleotide sequence ID" value="NZ_JABMCB010000202.1"/>
</dbReference>
<feature type="signal peptide" evidence="1">
    <location>
        <begin position="1"/>
        <end position="22"/>
    </location>
</feature>
<sequence>MNKKGLIFAVLSLTLMIAIVTACDSTSPAQENTSNPKFGELLSKSASTTLANSLSEEENKPSHYIASGGATVQQPFSVDPGFVHIRLLMKNNSSHEVNVSLTHLDTSKLYFARTIAAEESLDWINFNEGFEQGMLNGGYVLQWSGGGYSVDGDVWGSAGSEPEFVHLSY</sequence>
<dbReference type="PROSITE" id="PS51257">
    <property type="entry name" value="PROKAR_LIPOPROTEIN"/>
    <property type="match status" value="1"/>
</dbReference>
<name>A0A7Y6C1T7_9BACL</name>
<proteinExistence type="predicted"/>
<evidence type="ECO:0000313" key="3">
    <source>
        <dbReference type="Proteomes" id="UP000526125"/>
    </source>
</evidence>
<dbReference type="AlphaFoldDB" id="A0A7Y6C1T7"/>